<dbReference type="EMBL" id="SUTK01000027">
    <property type="protein sequence ID" value="MBE6502061.1"/>
    <property type="molecule type" value="Genomic_DNA"/>
</dbReference>
<evidence type="ECO:0000256" key="4">
    <source>
        <dbReference type="ARBA" id="ARBA00022525"/>
    </source>
</evidence>
<name>A0A8T3V6Y5_9EURY</name>
<dbReference type="InterPro" id="IPR003368">
    <property type="entry name" value="POMP_repeat"/>
</dbReference>
<dbReference type="InterPro" id="IPR008964">
    <property type="entry name" value="Invasin/intimin_cell_adhesion"/>
</dbReference>
<dbReference type="NCBIfam" id="TIGR01376">
    <property type="entry name" value="POMP_repeat"/>
    <property type="match status" value="1"/>
</dbReference>
<evidence type="ECO:0000256" key="5">
    <source>
        <dbReference type="ARBA" id="ARBA00022729"/>
    </source>
</evidence>
<protein>
    <recommendedName>
        <fullName evidence="10">Adhesin-like protein</fullName>
    </recommendedName>
</protein>
<comment type="subcellular location">
    <subcellularLocation>
        <location evidence="1">Cell envelope</location>
    </subcellularLocation>
    <subcellularLocation>
        <location evidence="2">Cell outer membrane</location>
    </subcellularLocation>
    <subcellularLocation>
        <location evidence="3">Secreted</location>
    </subcellularLocation>
</comment>
<dbReference type="InterPro" id="IPR011050">
    <property type="entry name" value="Pectin_lyase_fold/virulence"/>
</dbReference>
<keyword evidence="5" id="KW-0732">Signal</keyword>
<evidence type="ECO:0000256" key="3">
    <source>
        <dbReference type="ARBA" id="ARBA00004613"/>
    </source>
</evidence>
<reference evidence="8" key="1">
    <citation type="submission" date="2019-04" db="EMBL/GenBank/DDBJ databases">
        <title>Evolution of Biomass-Degrading Anaerobic Consortia Revealed by Metagenomics.</title>
        <authorList>
            <person name="Peng X."/>
        </authorList>
    </citation>
    <scope>NUCLEOTIDE SEQUENCE</scope>
    <source>
        <strain evidence="8">SIG18</strain>
    </source>
</reference>
<dbReference type="InterPro" id="IPR006626">
    <property type="entry name" value="PbH1"/>
</dbReference>
<dbReference type="Proteomes" id="UP000783037">
    <property type="component" value="Unassembled WGS sequence"/>
</dbReference>
<evidence type="ECO:0000256" key="2">
    <source>
        <dbReference type="ARBA" id="ARBA00004442"/>
    </source>
</evidence>
<dbReference type="Pfam" id="PF02415">
    <property type="entry name" value="Chlam_PMP"/>
    <property type="match status" value="4"/>
</dbReference>
<dbReference type="InterPro" id="IPR013783">
    <property type="entry name" value="Ig-like_fold"/>
</dbReference>
<organism evidence="8 9">
    <name type="scientific">Methanobrevibacter thaueri</name>
    <dbReference type="NCBI Taxonomy" id="190975"/>
    <lineage>
        <taxon>Archaea</taxon>
        <taxon>Methanobacteriati</taxon>
        <taxon>Methanobacteriota</taxon>
        <taxon>Methanomada group</taxon>
        <taxon>Methanobacteria</taxon>
        <taxon>Methanobacteriales</taxon>
        <taxon>Methanobacteriaceae</taxon>
        <taxon>Methanobrevibacter</taxon>
    </lineage>
</organism>
<dbReference type="SUPFAM" id="SSF49373">
    <property type="entry name" value="Invasin/intimin cell-adhesion fragments"/>
    <property type="match status" value="1"/>
</dbReference>
<accession>A0A8T3V6Y5</accession>
<dbReference type="RefSeq" id="WP_303739151.1">
    <property type="nucleotide sequence ID" value="NZ_SUTK01000027.1"/>
</dbReference>
<dbReference type="SUPFAM" id="SSF51126">
    <property type="entry name" value="Pectin lyase-like"/>
    <property type="match status" value="3"/>
</dbReference>
<keyword evidence="4" id="KW-0964">Secreted</keyword>
<dbReference type="SMART" id="SM00710">
    <property type="entry name" value="PbH1"/>
    <property type="match status" value="9"/>
</dbReference>
<keyword evidence="6" id="KW-0472">Membrane</keyword>
<gene>
    <name evidence="8" type="ORF">E7Z79_06420</name>
</gene>
<comment type="caution">
    <text evidence="8">The sequence shown here is derived from an EMBL/GenBank/DDBJ whole genome shotgun (WGS) entry which is preliminary data.</text>
</comment>
<keyword evidence="7" id="KW-0998">Cell outer membrane</keyword>
<dbReference type="GO" id="GO:0005576">
    <property type="term" value="C:extracellular region"/>
    <property type="evidence" value="ECO:0007669"/>
    <property type="project" value="UniProtKB-SubCell"/>
</dbReference>
<proteinExistence type="predicted"/>
<evidence type="ECO:0008006" key="10">
    <source>
        <dbReference type="Google" id="ProtNLM"/>
    </source>
</evidence>
<dbReference type="Gene3D" id="2.60.40.10">
    <property type="entry name" value="Immunoglobulins"/>
    <property type="match status" value="1"/>
</dbReference>
<evidence type="ECO:0000256" key="7">
    <source>
        <dbReference type="ARBA" id="ARBA00023237"/>
    </source>
</evidence>
<dbReference type="PANTHER" id="PTHR11319:SF35">
    <property type="entry name" value="OUTER MEMBRANE PROTEIN PMPC-RELATED"/>
    <property type="match status" value="1"/>
</dbReference>
<dbReference type="PANTHER" id="PTHR11319">
    <property type="entry name" value="G PROTEIN-COUPLED RECEPTOR-RELATED"/>
    <property type="match status" value="1"/>
</dbReference>
<evidence type="ECO:0000256" key="6">
    <source>
        <dbReference type="ARBA" id="ARBA00023136"/>
    </source>
</evidence>
<evidence type="ECO:0000313" key="8">
    <source>
        <dbReference type="EMBL" id="MBE6502061.1"/>
    </source>
</evidence>
<sequence>MKSINKFFMIALVMLILFSVSSVFAVQNETIMTDDASDALTIDDESVSEEEVLNTNDDEIISSSEDNDVLSDTGNYNDLQGKIDAGGNVSLDKDYQYADSGYDSVSIGKSVVVDGHGHYIDARSKTGIINSHKTGNIDVVLKNIIFKNAKTENGGALHFTVKNSKFTIINCTFLNDGAREDGGAINCQYSDLIIDGCTFNSNHAYRCGGAIYFEGSDNSLSLSNCQFNSNQANRYGGAIYIDGKVDVFKHSSFNKNLAYNHGGAVYVKSNHEKDFIVDSCPFVENQVSGDGLKGGAIYNCGPGTVTFRNSDFSDNMGSNEGGAIYSSETIKIDACNFTRNKAHDNGGAIFADVIDWADSTSIFTKNQVARDNMVSANKGGAIYAQKFGNTAKKLVFDQNWAYYGGAIYINSKGNANIESSLFVGNVASHADGTAGCGAAIYMDSAGAKLTLRYNIFVGNNAHDDKAVYNCGKYESVEYNWWGNNNPDFSQPYLVEWHRFTSNDKHSDSHPLSVVLSWGREPTSKFENGTLNVKFVTKEGMDLADRMDGYVASLTSDKKATITPTDKKYSFIFTPLEAGQYAVTIQMSNEWGTLLGGGGTIHTNITGDFAVLQNLVNNAEGVLNLERDFTYSPNVDTITEGIVIDKPLTINGNGHTINALKNSRIFNITSNGVTINNVTLKNGKASEGGAIYIQGDNAQILNSYFSFNVATDKGGAIRWIGLNGTVSNSIFLNNTASVKDMTMKKERGTLVFTLTGNENYINAIYSDKDLSFSNVTYWNGTAKTNAIPVKSDVNFIVNSLITLIIREHGMFTHLDDVYTKENGVGTYYYLPVLADGNYTFTATHYEDSYYSEKSVDGSLSVSHVAPKNSSVEIITPNGTEFNQTYVHIDFKYENKTEIRAVITDYNGTKIYDSLAGSNYIEPILPASDEYYNITIYNLGNETTNPSRDSILFKVNKILSYIQITESPGDFNYSATSGISFEGDSDCHNYNVTIYDENNKIAYSEIVWVANADGSMSIPVLDAGRYTITVTNLGNENKKENSASDNFTVSKINNNCTVSVDDNVYGRDITVTVRASADGEYIVKINSTTVTVNVVDGVGSETVELGAGYYTANVTSARANYNNNATNDTFTIEKAQSNVGIFDFGNVVYNQGRTIRFTDFYPAKYNVTIYDEGNVIVSSENTTSLLYTIPSNLPTGTYNLTVTNLGNDNVIGSQYSYTFNVESNNNVEIIVDDEDYGRDLLVLIYADVDGYYTVDINGTELTIEVENGIGFNNTLQLPAGTYYANVTFNNPFYTNNITNTTFTVFQVESNLEIYEIGNVTYGEDVVVRFYDDYPTVFFIEVTYKNGTGVMNTTFEYDDKSPEMSVIFSGLAVGEYRVNVTNYGDDSVIGNSSYMEFNVTKATPQIVVDTSDVTYPEDVVVIITATVDGTYAVKVGNQTKNVTLIANEETYVTFEGMSAGEYVLNVTYKETENYTSAFTAVNVTVNKNDEFDMDIETNESGDITTLVINFPKDATGNVTVMVKGKGNYTARIVNGTATVDIKNLTDDDEFDVIYSGDENYPAKNKNTTNALLYSEIHANDMTRGYNSGTDYQVTLLDKNGKPVANAAIEFTINGKKYSAVTNANGVASINPKLAIGTYTVTASNPFNKQTITKTLKIVTRITGNKNVNTYYGKNYQYKLRIIGDNGSPVGAGVAVKVTINGKAKTLKTDKNGYITMKFTKTYLPKTYTVKAEYKGITVSNKIKVKKVLTLKKAKVKKSAKKLVLKATLKEGKKALKGKKVVFKFKGKKYKAKTNKKGIAKVTIKKSILKKLKVGKKIKYQVTYLKHTVKRTAKVKR</sequence>
<evidence type="ECO:0000256" key="1">
    <source>
        <dbReference type="ARBA" id="ARBA00004196"/>
    </source>
</evidence>
<evidence type="ECO:0000313" key="9">
    <source>
        <dbReference type="Proteomes" id="UP000783037"/>
    </source>
</evidence>